<protein>
    <recommendedName>
        <fullName evidence="10">2,3-dihydroxyphenylpropionate/2,3-dihydroxicinnamic acid 1,2-dioxygenase</fullName>
        <ecNumber evidence="10">1.13.11.16</ecNumber>
    </recommendedName>
    <alternativeName>
        <fullName evidence="10">3-carboxyethylcatechol 2,3-dioxygenase</fullName>
    </alternativeName>
</protein>
<feature type="active site" description="Proton donor" evidence="10">
    <location>
        <position position="115"/>
    </location>
</feature>
<evidence type="ECO:0000256" key="1">
    <source>
        <dbReference type="ARBA" id="ARBA00001748"/>
    </source>
</evidence>
<evidence type="ECO:0000256" key="8">
    <source>
        <dbReference type="ARBA" id="ARBA00023002"/>
    </source>
</evidence>
<dbReference type="EMBL" id="VLJT01000038">
    <property type="protein sequence ID" value="TWH10881.1"/>
    <property type="molecule type" value="Genomic_DNA"/>
</dbReference>
<dbReference type="GO" id="GO:0008198">
    <property type="term" value="F:ferrous iron binding"/>
    <property type="evidence" value="ECO:0007669"/>
    <property type="project" value="InterPro"/>
</dbReference>
<dbReference type="Proteomes" id="UP000317573">
    <property type="component" value="Unassembled WGS sequence"/>
</dbReference>
<gene>
    <name evidence="10" type="primary">mhpB</name>
    <name evidence="12" type="ORF">L618_003900000080</name>
</gene>
<evidence type="ECO:0000256" key="6">
    <source>
        <dbReference type="ARBA" id="ARBA00022797"/>
    </source>
</evidence>
<feature type="domain" description="Extradiol ring-cleavage dioxygenase class III enzyme subunit B" evidence="11">
    <location>
        <begin position="7"/>
        <end position="305"/>
    </location>
</feature>
<comment type="cofactor">
    <cofactor evidence="10">
        <name>Fe(2+)</name>
        <dbReference type="ChEBI" id="CHEBI:29033"/>
    </cofactor>
</comment>
<reference evidence="12 13" key="1">
    <citation type="submission" date="2019-07" db="EMBL/GenBank/DDBJ databases">
        <title>Genome sequencing of lignin-degrading bacterial isolates.</title>
        <authorList>
            <person name="Gladden J."/>
        </authorList>
    </citation>
    <scope>NUCLEOTIDE SEQUENCE [LARGE SCALE GENOMIC DNA]</scope>
    <source>
        <strain evidence="12 13">J45</strain>
    </source>
</reference>
<evidence type="ECO:0000256" key="5">
    <source>
        <dbReference type="ARBA" id="ARBA00011881"/>
    </source>
</evidence>
<dbReference type="UniPathway" id="UPA00714"/>
<dbReference type="RefSeq" id="WP_145692590.1">
    <property type="nucleotide sequence ID" value="NZ_VLJT01000038.1"/>
</dbReference>
<dbReference type="Pfam" id="PF02900">
    <property type="entry name" value="LigB"/>
    <property type="match status" value="1"/>
</dbReference>
<organism evidence="12 13">
    <name type="scientific">Rhodococcus rhodochrous J45</name>
    <dbReference type="NCBI Taxonomy" id="935266"/>
    <lineage>
        <taxon>Bacteria</taxon>
        <taxon>Bacillati</taxon>
        <taxon>Actinomycetota</taxon>
        <taxon>Actinomycetes</taxon>
        <taxon>Mycobacteriales</taxon>
        <taxon>Nocardiaceae</taxon>
        <taxon>Rhodococcus</taxon>
    </lineage>
</organism>
<evidence type="ECO:0000313" key="13">
    <source>
        <dbReference type="Proteomes" id="UP000317573"/>
    </source>
</evidence>
<comment type="catalytic activity">
    <reaction evidence="2 10">
        <text>3-(2,3-dihydroxyphenyl)propanoate + O2 = (2Z,4E)-2-hydroxy-6-oxonona-2,4-dienedioate + H(+)</text>
        <dbReference type="Rhea" id="RHEA:23840"/>
        <dbReference type="ChEBI" id="CHEBI:15378"/>
        <dbReference type="ChEBI" id="CHEBI:15379"/>
        <dbReference type="ChEBI" id="CHEBI:46951"/>
        <dbReference type="ChEBI" id="CHEBI:66887"/>
        <dbReference type="EC" id="1.13.11.16"/>
    </reaction>
</comment>
<evidence type="ECO:0000256" key="2">
    <source>
        <dbReference type="ARBA" id="ARBA00001843"/>
    </source>
</evidence>
<evidence type="ECO:0000256" key="9">
    <source>
        <dbReference type="ARBA" id="ARBA00023004"/>
    </source>
</evidence>
<dbReference type="Gene3D" id="3.40.830.10">
    <property type="entry name" value="LigB-like"/>
    <property type="match status" value="1"/>
</dbReference>
<dbReference type="InterPro" id="IPR023789">
    <property type="entry name" value="DHPP/DHXA_dioxygenase"/>
</dbReference>
<comment type="catalytic activity">
    <reaction evidence="1 10">
        <text>(2E)-3-(2,3-dihydroxyphenyl)prop-2-enoate + O2 = (2Z,4E,7E)-2-hydroxy-6-oxonona-2,4,7-trienedioate + H(+)</text>
        <dbReference type="Rhea" id="RHEA:25054"/>
        <dbReference type="ChEBI" id="CHEBI:15378"/>
        <dbReference type="ChEBI" id="CHEBI:15379"/>
        <dbReference type="ChEBI" id="CHEBI:58642"/>
        <dbReference type="ChEBI" id="CHEBI:66888"/>
        <dbReference type="EC" id="1.13.11.16"/>
    </reaction>
</comment>
<evidence type="ECO:0000256" key="3">
    <source>
        <dbReference type="ARBA" id="ARBA00005207"/>
    </source>
</evidence>
<dbReference type="InterPro" id="IPR004183">
    <property type="entry name" value="Xdiol_dOase_suB"/>
</dbReference>
<evidence type="ECO:0000256" key="4">
    <source>
        <dbReference type="ARBA" id="ARBA00007030"/>
    </source>
</evidence>
<keyword evidence="8 10" id="KW-0560">Oxidoreductase</keyword>
<comment type="similarity">
    <text evidence="4 10">Belongs to the LigB/MhpB extradiol dioxygenase family.</text>
</comment>
<dbReference type="NCBIfam" id="NF009910">
    <property type="entry name" value="PRK13370.1-4"/>
    <property type="match status" value="1"/>
</dbReference>
<sequence>MPVALCAMSHSPLMGHNDPDQSVIDAVDAAFESARRFIADFAPDLIVIFAPDHYNGVFYDLLPPFCIGAAAQSVGDYGTEAGPLDVDRDAAYAIARQVLDSGIDAAFSERMYVDHGFAQALQLLVGSNTAVPTVPIFINSVAEPLGPVSRVRLLGEAVGRASKDLDKRVLFVGSGGLSHDPPVPQFATAPEPVRERLIDGRHPSDAERDAREQRVITAGRDFAAGTASIQPLNPDWDRHLLDVLASGDLEQIDTWTNEWFVEQAGHSSHEVRTWIAAYAALRAAGPYQVTSSFYREIPEWIAGFGITTAITAPAPAPLD</sequence>
<dbReference type="GO" id="GO:0047070">
    <property type="term" value="F:3-carboxyethylcatechol 2,3-dioxygenase activity"/>
    <property type="evidence" value="ECO:0007669"/>
    <property type="project" value="UniProtKB-UniRule"/>
</dbReference>
<evidence type="ECO:0000259" key="11">
    <source>
        <dbReference type="Pfam" id="PF02900"/>
    </source>
</evidence>
<dbReference type="AlphaFoldDB" id="A0A562DMH5"/>
<evidence type="ECO:0000256" key="10">
    <source>
        <dbReference type="HAMAP-Rule" id="MF_01653"/>
    </source>
</evidence>
<dbReference type="CDD" id="cd07365">
    <property type="entry name" value="MhpB_like"/>
    <property type="match status" value="1"/>
</dbReference>
<accession>A0A562DMH5</accession>
<dbReference type="EC" id="1.13.11.16" evidence="10"/>
<keyword evidence="9 10" id="KW-0408">Iron</keyword>
<name>A0A562DMH5_RHORH</name>
<comment type="caution">
    <text evidence="12">The sequence shown here is derived from an EMBL/GenBank/DDBJ whole genome shotgun (WGS) entry which is preliminary data.</text>
</comment>
<dbReference type="SUPFAM" id="SSF53213">
    <property type="entry name" value="LigB-like"/>
    <property type="match status" value="1"/>
</dbReference>
<dbReference type="HAMAP" id="MF_01653">
    <property type="entry name" value="MhpB"/>
    <property type="match status" value="1"/>
</dbReference>
<evidence type="ECO:0000313" key="12">
    <source>
        <dbReference type="EMBL" id="TWH10881.1"/>
    </source>
</evidence>
<evidence type="ECO:0000256" key="7">
    <source>
        <dbReference type="ARBA" id="ARBA00022964"/>
    </source>
</evidence>
<dbReference type="GO" id="GO:0019380">
    <property type="term" value="P:3-phenylpropionate catabolic process"/>
    <property type="evidence" value="ECO:0007669"/>
    <property type="project" value="UniProtKB-UniRule"/>
</dbReference>
<comment type="pathway">
    <text evidence="3 10">Aromatic compound metabolism; 3-phenylpropanoate degradation.</text>
</comment>
<comment type="subunit">
    <text evidence="5 10">Homotetramer.</text>
</comment>
<feature type="active site" description="Proton acceptor" evidence="10">
    <location>
        <position position="179"/>
    </location>
</feature>
<keyword evidence="7 10" id="KW-0223">Dioxygenase</keyword>
<comment type="function">
    <text evidence="10">Catalyzes the non-heme iron(II)-dependent oxidative cleavage of 2,3-dihydroxyphenylpropionic acid and 2,3-dihydroxicinnamic acid into 2-hydroxy-6-ketononadienedioate and 2-hydroxy-6-ketononatrienedioate, respectively.</text>
</comment>
<keyword evidence="6 10" id="KW-0058">Aromatic hydrocarbons catabolism</keyword>
<proteinExistence type="inferred from homology"/>